<organism evidence="2 3">
    <name type="scientific">Limobrevibacterium gyesilva</name>
    <dbReference type="NCBI Taxonomy" id="2991712"/>
    <lineage>
        <taxon>Bacteria</taxon>
        <taxon>Pseudomonadati</taxon>
        <taxon>Pseudomonadota</taxon>
        <taxon>Alphaproteobacteria</taxon>
        <taxon>Acetobacterales</taxon>
        <taxon>Acetobacteraceae</taxon>
        <taxon>Limobrevibacterium</taxon>
    </lineage>
</organism>
<sequence>MKLTRRSALLGLASAVSLGRASLALAEAPTDRRFVVVILRGALDGMAAVVPYGDPALAGLRGELLPPQPGEPNGLLDLGGFFGLHPALGGLHALYQENQLLPVHAVAGPYRSRSHFDAQDYMESGASHRLTSGWLNRVAGQLSGRAAGDLALAVGGTVPVLLRGPTRVGNWVPPTTVHPEPDLYARLAALHAHDPVTGPAIADGLRERGFSAAVLAGVEQPPNRFAFSALAGAAGHLLAAPDGPRLAALEIGGWDTHSSQPGRLNGPLGQLDAGLVALREALGEVWARTTVLAMTEFGRTVRVNGTRGTDHGTGTVAFVLGGAVAGGRVQADWPGLKPDRLFENRDLQPTADLRAVAKGLLAQHLGLDAAALAKVFPDSQAAGTMRGLLRT</sequence>
<dbReference type="PANTHER" id="PTHR43737:SF1">
    <property type="entry name" value="DUF1501 DOMAIN-CONTAINING PROTEIN"/>
    <property type="match status" value="1"/>
</dbReference>
<feature type="chain" id="PRO_5041279057" evidence="1">
    <location>
        <begin position="27"/>
        <end position="391"/>
    </location>
</feature>
<comment type="caution">
    <text evidence="2">The sequence shown here is derived from an EMBL/GenBank/DDBJ whole genome shotgun (WGS) entry which is preliminary data.</text>
</comment>
<reference evidence="2" key="1">
    <citation type="submission" date="2022-09" db="EMBL/GenBank/DDBJ databases">
        <title>Rhodovastum sp. nov. RN2-1 isolated from soil in Seongnam, South Korea.</title>
        <authorList>
            <person name="Le N.T."/>
        </authorList>
    </citation>
    <scope>NUCLEOTIDE SEQUENCE</scope>
    <source>
        <strain evidence="2">RN2-1</strain>
    </source>
</reference>
<name>A0AA42CH37_9PROT</name>
<keyword evidence="1" id="KW-0732">Signal</keyword>
<evidence type="ECO:0000313" key="2">
    <source>
        <dbReference type="EMBL" id="MCW3476806.1"/>
    </source>
</evidence>
<gene>
    <name evidence="2" type="ORF">OL599_19755</name>
</gene>
<keyword evidence="3" id="KW-1185">Reference proteome</keyword>
<dbReference type="AlphaFoldDB" id="A0AA42CH37"/>
<dbReference type="Pfam" id="PF07394">
    <property type="entry name" value="DUF1501"/>
    <property type="match status" value="1"/>
</dbReference>
<dbReference type="EMBL" id="JAPDNT010000024">
    <property type="protein sequence ID" value="MCW3476806.1"/>
    <property type="molecule type" value="Genomic_DNA"/>
</dbReference>
<reference evidence="2" key="2">
    <citation type="submission" date="2022-10" db="EMBL/GenBank/DDBJ databases">
        <authorList>
            <person name="Trinh H.N."/>
        </authorList>
    </citation>
    <scope>NUCLEOTIDE SEQUENCE</scope>
    <source>
        <strain evidence="2">RN2-1</strain>
    </source>
</reference>
<evidence type="ECO:0000313" key="3">
    <source>
        <dbReference type="Proteomes" id="UP001165679"/>
    </source>
</evidence>
<accession>A0AA42CH37</accession>
<evidence type="ECO:0000256" key="1">
    <source>
        <dbReference type="SAM" id="SignalP"/>
    </source>
</evidence>
<dbReference type="InterPro" id="IPR010869">
    <property type="entry name" value="DUF1501"/>
</dbReference>
<dbReference type="PANTHER" id="PTHR43737">
    <property type="entry name" value="BLL7424 PROTEIN"/>
    <property type="match status" value="1"/>
</dbReference>
<dbReference type="Proteomes" id="UP001165679">
    <property type="component" value="Unassembled WGS sequence"/>
</dbReference>
<feature type="signal peptide" evidence="1">
    <location>
        <begin position="1"/>
        <end position="26"/>
    </location>
</feature>
<proteinExistence type="predicted"/>
<dbReference type="RefSeq" id="WP_264715641.1">
    <property type="nucleotide sequence ID" value="NZ_JAPDNT010000024.1"/>
</dbReference>
<protein>
    <submittedName>
        <fullName evidence="2">DUF1501 domain-containing protein</fullName>
    </submittedName>
</protein>